<dbReference type="GO" id="GO:0030414">
    <property type="term" value="F:peptidase inhibitor activity"/>
    <property type="evidence" value="ECO:0007669"/>
    <property type="project" value="InterPro"/>
</dbReference>
<gene>
    <name evidence="3" type="ORF">XENTR_v90026196mg</name>
</gene>
<dbReference type="Gene3D" id="4.10.75.10">
    <property type="entry name" value="Elafin-like"/>
    <property type="match status" value="1"/>
</dbReference>
<proteinExistence type="predicted"/>
<dbReference type="GO" id="GO:0005576">
    <property type="term" value="C:extracellular region"/>
    <property type="evidence" value="ECO:0007669"/>
    <property type="project" value="InterPro"/>
</dbReference>
<reference evidence="3" key="3">
    <citation type="submission" date="2016-05" db="EMBL/GenBank/DDBJ databases">
        <title>WGS assembly of Xenopus tropicalis.</title>
        <authorList>
            <person name="Sessions A."/>
            <person name="Jenkins J."/>
            <person name="Mitros T."/>
            <person name="Lyons J.T."/>
            <person name="Dichmann D.S."/>
            <person name="Robert J."/>
            <person name="Harland R.M."/>
            <person name="Rokhsar D.S."/>
        </authorList>
    </citation>
    <scope>NUCLEOTIDE SEQUENCE</scope>
    <source>
        <strain evidence="3">Nigerian</strain>
    </source>
</reference>
<evidence type="ECO:0000259" key="2">
    <source>
        <dbReference type="PROSITE" id="PS51390"/>
    </source>
</evidence>
<sequence>MSGTGSALLLGITLCCLGAWAKENIGEYHYVCPKFHSESCKVPNPRGCHGDQYCPKGQKCCCSDCGWKCVTAERVKPGRCPPIMPRCVGPPPKPSCQTDGDCSGRQKCCTLCGKERRLPDAPKVLPVGGEAALHARLRVAPPFNHFSTQQGVWPTE</sequence>
<dbReference type="EMBL" id="KV461352">
    <property type="protein sequence ID" value="OCA14654.1"/>
    <property type="molecule type" value="Genomic_DNA"/>
</dbReference>
<dbReference type="SMART" id="SM00217">
    <property type="entry name" value="WAP"/>
    <property type="match status" value="2"/>
</dbReference>
<feature type="domain" description="WAP" evidence="2">
    <location>
        <begin position="73"/>
        <end position="120"/>
    </location>
</feature>
<dbReference type="SUPFAM" id="SSF57256">
    <property type="entry name" value="Elafin-like"/>
    <property type="match status" value="2"/>
</dbReference>
<feature type="signal peptide" evidence="1">
    <location>
        <begin position="1"/>
        <end position="21"/>
    </location>
</feature>
<accession>A0A1B8XVG0</accession>
<protein>
    <recommendedName>
        <fullName evidence="2">WAP domain-containing protein</fullName>
    </recommendedName>
</protein>
<reference evidence="3" key="2">
    <citation type="journal article" date="2010" name="Science">
        <title>The genome of the Western clawed frog Xenopus tropicalis.</title>
        <authorList>
            <person name="Hellsten U."/>
            <person name="Harland R.M."/>
            <person name="Gilchrist M.J."/>
            <person name="Hendrix D."/>
            <person name="Jurka J."/>
            <person name="Kapitonov V."/>
            <person name="Ovcharenko I."/>
            <person name="Putnam N.H."/>
            <person name="Shu S."/>
            <person name="Taher L."/>
            <person name="Blitz I.L."/>
            <person name="Blumberg B."/>
            <person name="Dichmann D.S."/>
            <person name="Dubchak I."/>
            <person name="Amaya E."/>
            <person name="Detter J.C."/>
            <person name="Fletcher R."/>
            <person name="Gerhard D.S."/>
            <person name="Goodstein D."/>
            <person name="Graves T."/>
            <person name="Grigoriev I.V."/>
            <person name="Grimwood J."/>
            <person name="Kawashima T."/>
            <person name="Lindquist E."/>
            <person name="Lucas S.M."/>
            <person name="Mead P.E."/>
            <person name="Mitros T."/>
            <person name="Ogino H."/>
            <person name="Ohta Y."/>
            <person name="Poliakov A.V."/>
            <person name="Pollet N."/>
            <person name="Robert J."/>
            <person name="Salamov A."/>
            <person name="Sater A.K."/>
            <person name="Schmutz J."/>
            <person name="Terry A."/>
            <person name="Vize P.D."/>
            <person name="Warren W.C."/>
            <person name="Wells D."/>
            <person name="Wills A."/>
            <person name="Wilson R.K."/>
            <person name="Zimmerman L.B."/>
            <person name="Zorn A.M."/>
            <person name="Grainger R."/>
            <person name="Grammer T."/>
            <person name="Khokha M.K."/>
            <person name="Richardson P.M."/>
            <person name="Rokhsar D.S."/>
        </authorList>
    </citation>
    <scope>NUCLEOTIDE SEQUENCE [LARGE SCALE GENOMIC DNA]</scope>
    <source>
        <strain evidence="3">Nigerian</strain>
    </source>
</reference>
<evidence type="ECO:0000313" key="3">
    <source>
        <dbReference type="EMBL" id="OCA14654.1"/>
    </source>
</evidence>
<feature type="chain" id="PRO_5008619335" description="WAP domain-containing protein" evidence="1">
    <location>
        <begin position="22"/>
        <end position="156"/>
    </location>
</feature>
<dbReference type="InterPro" id="IPR036645">
    <property type="entry name" value="Elafin-like_sf"/>
</dbReference>
<dbReference type="AlphaFoldDB" id="A0A1B8XVG0"/>
<keyword evidence="1" id="KW-0732">Signal</keyword>
<organism evidence="3">
    <name type="scientific">Xenopus tropicalis</name>
    <name type="common">Western clawed frog</name>
    <name type="synonym">Silurana tropicalis</name>
    <dbReference type="NCBI Taxonomy" id="8364"/>
    <lineage>
        <taxon>Eukaryota</taxon>
        <taxon>Metazoa</taxon>
        <taxon>Chordata</taxon>
        <taxon>Craniata</taxon>
        <taxon>Vertebrata</taxon>
        <taxon>Euteleostomi</taxon>
        <taxon>Amphibia</taxon>
        <taxon>Batrachia</taxon>
        <taxon>Anura</taxon>
        <taxon>Pipoidea</taxon>
        <taxon>Pipidae</taxon>
        <taxon>Xenopodinae</taxon>
        <taxon>Xenopus</taxon>
        <taxon>Silurana</taxon>
    </lineage>
</organism>
<evidence type="ECO:0000256" key="1">
    <source>
        <dbReference type="SAM" id="SignalP"/>
    </source>
</evidence>
<dbReference type="InterPro" id="IPR008197">
    <property type="entry name" value="WAP_dom"/>
</dbReference>
<reference evidence="3" key="1">
    <citation type="submission" date="2009-11" db="EMBL/GenBank/DDBJ databases">
        <authorList>
            <consortium name="US DOE Joint Genome Institute (JGI-PGF)"/>
            <person name="Ottilar R."/>
            <person name="Schmutz J."/>
            <person name="Salamov A."/>
            <person name="Cheng J.F."/>
            <person name="Lucas S."/>
            <person name="Pitluck S."/>
            <person name="Gundlach H."/>
            <person name="Guo Y."/>
            <person name="Haberer G."/>
            <person name="Nasrallah J."/>
            <person name="Mayer K.F.X."/>
            <person name="van de Peer Y."/>
            <person name="Weigel D."/>
            <person name="Grigoriev I.V."/>
        </authorList>
    </citation>
    <scope>NUCLEOTIDE SEQUENCE</scope>
    <source>
        <strain evidence="3">Nigerian</strain>
    </source>
</reference>
<name>A0A1B8XVG0_XENTR</name>
<dbReference type="Pfam" id="PF00095">
    <property type="entry name" value="WAP"/>
    <property type="match status" value="2"/>
</dbReference>
<dbReference type="PROSITE" id="PS51390">
    <property type="entry name" value="WAP"/>
    <property type="match status" value="1"/>
</dbReference>